<feature type="region of interest" description="Disordered" evidence="1">
    <location>
        <begin position="1211"/>
        <end position="1276"/>
    </location>
</feature>
<feature type="compositionally biased region" description="Basic and acidic residues" evidence="1">
    <location>
        <begin position="744"/>
        <end position="754"/>
    </location>
</feature>
<dbReference type="EMBL" id="CASHTH010004393">
    <property type="protein sequence ID" value="CAI8056725.1"/>
    <property type="molecule type" value="Genomic_DNA"/>
</dbReference>
<feature type="region of interest" description="Disordered" evidence="1">
    <location>
        <begin position="683"/>
        <end position="780"/>
    </location>
</feature>
<feature type="compositionally biased region" description="Polar residues" evidence="1">
    <location>
        <begin position="691"/>
        <end position="705"/>
    </location>
</feature>
<feature type="compositionally biased region" description="Basic residues" evidence="1">
    <location>
        <begin position="113"/>
        <end position="122"/>
    </location>
</feature>
<feature type="compositionally biased region" description="Basic and acidic residues" evidence="1">
    <location>
        <begin position="1524"/>
        <end position="1542"/>
    </location>
</feature>
<feature type="compositionally biased region" description="Low complexity" evidence="1">
    <location>
        <begin position="1213"/>
        <end position="1238"/>
    </location>
</feature>
<evidence type="ECO:0000313" key="2">
    <source>
        <dbReference type="EMBL" id="CAI8056725.1"/>
    </source>
</evidence>
<feature type="region of interest" description="Disordered" evidence="1">
    <location>
        <begin position="473"/>
        <end position="513"/>
    </location>
</feature>
<feature type="compositionally biased region" description="Basic and acidic residues" evidence="1">
    <location>
        <begin position="855"/>
        <end position="864"/>
    </location>
</feature>
<feature type="compositionally biased region" description="Polar residues" evidence="1">
    <location>
        <begin position="873"/>
        <end position="883"/>
    </location>
</feature>
<feature type="region of interest" description="Disordered" evidence="1">
    <location>
        <begin position="158"/>
        <end position="224"/>
    </location>
</feature>
<feature type="compositionally biased region" description="Low complexity" evidence="1">
    <location>
        <begin position="1080"/>
        <end position="1097"/>
    </location>
</feature>
<organism evidence="2 3">
    <name type="scientific">Geodia barretti</name>
    <name type="common">Barrett's horny sponge</name>
    <dbReference type="NCBI Taxonomy" id="519541"/>
    <lineage>
        <taxon>Eukaryota</taxon>
        <taxon>Metazoa</taxon>
        <taxon>Porifera</taxon>
        <taxon>Demospongiae</taxon>
        <taxon>Heteroscleromorpha</taxon>
        <taxon>Tetractinellida</taxon>
        <taxon>Astrophorina</taxon>
        <taxon>Geodiidae</taxon>
        <taxon>Geodia</taxon>
    </lineage>
</organism>
<feature type="compositionally biased region" description="Polar residues" evidence="1">
    <location>
        <begin position="771"/>
        <end position="780"/>
    </location>
</feature>
<feature type="compositionally biased region" description="Basic residues" evidence="1">
    <location>
        <begin position="755"/>
        <end position="766"/>
    </location>
</feature>
<feature type="region of interest" description="Disordered" evidence="1">
    <location>
        <begin position="826"/>
        <end position="889"/>
    </location>
</feature>
<feature type="compositionally biased region" description="Pro residues" evidence="1">
    <location>
        <begin position="349"/>
        <end position="365"/>
    </location>
</feature>
<name>A0AA35XLG5_GEOBA</name>
<sequence>FSHWAQRCKIPPCPNCHFSRKSRRFERFPSNCEKCGFKLPYDMAEQQSSGMAVEEGDGVESVESSSTSARVTPDPSELDGIPGEWSEGKPDVFDNAEYEETTEMEEGVEEKKHGKGKGKRKSRTEAVVISTDMTSAVPQSLIPQSLSMEGTIMATTRSGRAYKQTTSPEAVCGSKKVSKGSVQADTELSPQPSATPSINQGASVSEKSKEAPVTDPKSPATLATTSYTQDNQPFEDTLFMNAAPLTSVGVAEQGATVISTLVEISRASLATAFGGVATKTAFSSVQTAEQGASNTPLSTSVEEVKQENSNECLRMDEVANTTQPLSTATTPQPLSPAPLPVSPVTTPDSPSPAISPIPEPQPLSPPATATETSTAAPLEAESVQPLEPTLSPPHTKAPLPLTLSPPQPPEEQRNEKVQELDKNNQSSGGSALFVDQEVQVVPCGALQLEQCPSIPMKLPPTSVGLSIDVAAESRGEEANNRGETTCASASDAAEQTQRETNGSSYSEPLPMAVDPLFPPVSQPPFTLSSAVQTDRITDGGDEKGEKGESEEVEVFSNISRSLPFLRSVLSHAQGVSEQGGALSATFKDVATSTTTATASGGSLGLPVLYTSNLQGLEDQGKSQPNQNSSTVSSAASSNFPILSTASMDIQTMSITEACTITTNALVSETSVSIPAATESVAPPCDDMVVTESGTLPPATTATLNSGRPDPPKITAKPAQKQGKGKGAVGKDGKPLTSRKRKQPKLQEKKEETKQSKPRKPRTKKSKVMTATPPTVTEEQSTAAISMLATSIAQELQRKPSMSPSIVLGQHPKHSFSQYFYTEDGKLGSSLGPAGPSGSGLGEGPKTSSTKRSPSKLKESQEPPLKKKKLATIAPNNPLTSTASAPGGPMGQLPLKIPQLCHQLASTLRMSSSGILSLLQTVLSTQNPSIAGISGGGIVSSAGGTSLVACSPSSSAASNPLASNFFPPLTMSFQSLAAVLSNMPIATAPIRLSGTQVTARPLLPSTATTSATQTLSTTTFIPTTTAALPLALPTMFPSLGPPGSVPGEQLLAQNEASVGTQTAVKMDTLKSFMPAISSSLSPQLLTLPNPPQLTANPTNLPPLPPPAPPSSLVPRDLKPLFQSVLFGQQPPPPLTSTPELFLSSTTTSTAAVPLPVIQSNISSSSSSSYVTLPMTSAPIFTSLPFLPTHTNVLPFPTGTNVTLPQMPSDPGVQPLLISSLPEPSSTNSAPSQALAGLGLLPPPPHLLQPPYPPSSRSFPLTSHALDPGGEPSSSNPLFATSHHLTAPAPLIPSLLRPGISSGAVPGMAGSISSGLPPLGHQQVIYTQSITSPKVCPGLQPSSSTTTSVDSNLQVLVTNVQSRINEALSKSAPESKASEPAIPLPHVPAPVTTTAAVFPPVPPPLTPGPPLSFVSKGPNSTSHAQYLMPHPPPQKKRGVVITKLAGPISTALSHAGDRMGREGSRHSSTSSLKSGDDPLIPVQSVKGSNDVLISSTSRAVITLSPSPTGSLEEGKFEASSVVDLGNSRDKPQVLDQDSDKESDSYAKLMSEETLVSDGSSEGEGPGSKVEMMGGASGDQRYEQQESKYTGHSGNDT</sequence>
<feature type="compositionally biased region" description="Low complexity" evidence="1">
    <location>
        <begin position="322"/>
        <end position="332"/>
    </location>
</feature>
<feature type="compositionally biased region" description="Low complexity" evidence="1">
    <location>
        <begin position="366"/>
        <end position="382"/>
    </location>
</feature>
<reference evidence="2" key="1">
    <citation type="submission" date="2023-03" db="EMBL/GenBank/DDBJ databases">
        <authorList>
            <person name="Steffen K."/>
            <person name="Cardenas P."/>
        </authorList>
    </citation>
    <scope>NUCLEOTIDE SEQUENCE</scope>
</reference>
<feature type="region of interest" description="Disordered" evidence="1">
    <location>
        <begin position="1520"/>
        <end position="1594"/>
    </location>
</feature>
<feature type="compositionally biased region" description="Polar residues" evidence="1">
    <location>
        <begin position="158"/>
        <end position="168"/>
    </location>
</feature>
<dbReference type="Proteomes" id="UP001174909">
    <property type="component" value="Unassembled WGS sequence"/>
</dbReference>
<proteinExistence type="predicted"/>
<feature type="compositionally biased region" description="Polar residues" evidence="1">
    <location>
        <begin position="481"/>
        <end position="506"/>
    </location>
</feature>
<gene>
    <name evidence="2" type="ORF">GBAR_LOCUS30905</name>
</gene>
<protein>
    <submittedName>
        <fullName evidence="2">Uncharacterized protein</fullName>
    </submittedName>
</protein>
<feature type="region of interest" description="Disordered" evidence="1">
    <location>
        <begin position="525"/>
        <end position="552"/>
    </location>
</feature>
<accession>A0AA35XLG5</accession>
<feature type="non-terminal residue" evidence="2">
    <location>
        <position position="1594"/>
    </location>
</feature>
<evidence type="ECO:0000256" key="1">
    <source>
        <dbReference type="SAM" id="MobiDB-lite"/>
    </source>
</evidence>
<feature type="compositionally biased region" description="Basic and acidic residues" evidence="1">
    <location>
        <begin position="1453"/>
        <end position="1463"/>
    </location>
</feature>
<feature type="non-terminal residue" evidence="2">
    <location>
        <position position="1"/>
    </location>
</feature>
<feature type="region of interest" description="Disordered" evidence="1">
    <location>
        <begin position="322"/>
        <end position="430"/>
    </location>
</feature>
<feature type="compositionally biased region" description="Acidic residues" evidence="1">
    <location>
        <begin position="94"/>
        <end position="108"/>
    </location>
</feature>
<feature type="compositionally biased region" description="Basic and acidic residues" evidence="1">
    <location>
        <begin position="535"/>
        <end position="549"/>
    </location>
</feature>
<feature type="compositionally biased region" description="Pro residues" evidence="1">
    <location>
        <begin position="1098"/>
        <end position="1109"/>
    </location>
</feature>
<feature type="compositionally biased region" description="Pro residues" evidence="1">
    <location>
        <begin position="1239"/>
        <end position="1252"/>
    </location>
</feature>
<feature type="compositionally biased region" description="Basic and acidic residues" evidence="1">
    <location>
        <begin position="410"/>
        <end position="422"/>
    </location>
</feature>
<keyword evidence="3" id="KW-1185">Reference proteome</keyword>
<feature type="compositionally biased region" description="Polar residues" evidence="1">
    <location>
        <begin position="1584"/>
        <end position="1594"/>
    </location>
</feature>
<feature type="region of interest" description="Disordered" evidence="1">
    <location>
        <begin position="46"/>
        <end position="125"/>
    </location>
</feature>
<feature type="compositionally biased region" description="Polar residues" evidence="1">
    <location>
        <begin position="180"/>
        <end position="205"/>
    </location>
</feature>
<feature type="region of interest" description="Disordered" evidence="1">
    <location>
        <begin position="1451"/>
        <end position="1481"/>
    </location>
</feature>
<evidence type="ECO:0000313" key="3">
    <source>
        <dbReference type="Proteomes" id="UP001174909"/>
    </source>
</evidence>
<comment type="caution">
    <text evidence="2">The sequence shown here is derived from an EMBL/GenBank/DDBJ whole genome shotgun (WGS) entry which is preliminary data.</text>
</comment>
<feature type="region of interest" description="Disordered" evidence="1">
    <location>
        <begin position="1080"/>
        <end position="1109"/>
    </location>
</feature>
<feature type="compositionally biased region" description="Polar residues" evidence="1">
    <location>
        <begin position="525"/>
        <end position="534"/>
    </location>
</feature>